<keyword evidence="6" id="KW-0442">Lipid degradation</keyword>
<feature type="transmembrane region" description="Helical" evidence="8">
    <location>
        <begin position="7"/>
        <end position="23"/>
    </location>
</feature>
<keyword evidence="4" id="KW-0732">Signal</keyword>
<accession>A0A6J1DT28</accession>
<sequence length="379" mass="41452">MTRNTNLGAILFFSFIVFFFLSLPCCEGIRERKGDAGGGIEGMFVFGSSLVDNGNNNFLENSTAKADYLPYGMDFHVGPSGRFTNGKNVIDLLGDYLGLPSSIPPFSDPSTKGTKIVHGVNYASGGSGILDNTGFIAGNVISLNKQIRNFEEVTLPELRDLVDWRDDGGPPLDNYLFVVGSGGNDYTFNYFLSNSDDQVSLQNFTNNLTIVLSGQLKKLYSLGARKMVVISVNPLGCSPMVLVRAKKELGQCIERLNEAAQMFNLNLRNLVDLLNPQMPLSNIVFLNSYNILNDIITHPSSKGFMEARRPCCEVPSLNEGGNGILCKKGGQTCPNRTKYVFFDGLHPTETVNVIIASKAYASQLQTEVYPTNILHLANI</sequence>
<dbReference type="OrthoDB" id="1600564at2759"/>
<evidence type="ECO:0000256" key="3">
    <source>
        <dbReference type="ARBA" id="ARBA00022525"/>
    </source>
</evidence>
<evidence type="ECO:0000313" key="10">
    <source>
        <dbReference type="RefSeq" id="XP_022156319.1"/>
    </source>
</evidence>
<dbReference type="InterPro" id="IPR035669">
    <property type="entry name" value="SGNH_plant_lipase-like"/>
</dbReference>
<evidence type="ECO:0000256" key="7">
    <source>
        <dbReference type="ARBA" id="ARBA00023098"/>
    </source>
</evidence>
<keyword evidence="8" id="KW-0812">Transmembrane</keyword>
<dbReference type="PANTHER" id="PTHR45650:SF2">
    <property type="entry name" value="OS06G0560700 PROTEIN"/>
    <property type="match status" value="1"/>
</dbReference>
<dbReference type="KEGG" id="mcha:111023243"/>
<dbReference type="Gene3D" id="3.40.50.1110">
    <property type="entry name" value="SGNH hydrolase"/>
    <property type="match status" value="1"/>
</dbReference>
<reference evidence="10" key="1">
    <citation type="submission" date="2025-08" db="UniProtKB">
        <authorList>
            <consortium name="RefSeq"/>
        </authorList>
    </citation>
    <scope>IDENTIFICATION</scope>
    <source>
        <strain evidence="10">OHB3-1</strain>
    </source>
</reference>
<protein>
    <submittedName>
        <fullName evidence="10">GDSL esterase/lipase At1g29670-like</fullName>
    </submittedName>
</protein>
<comment type="similarity">
    <text evidence="2">Belongs to the 'GDSL' lipolytic enzyme family.</text>
</comment>
<gene>
    <name evidence="10" type="primary">LOC111023243</name>
</gene>
<evidence type="ECO:0000313" key="9">
    <source>
        <dbReference type="Proteomes" id="UP000504603"/>
    </source>
</evidence>
<evidence type="ECO:0000256" key="1">
    <source>
        <dbReference type="ARBA" id="ARBA00004613"/>
    </source>
</evidence>
<comment type="subcellular location">
    <subcellularLocation>
        <location evidence="1">Secreted</location>
    </subcellularLocation>
</comment>
<evidence type="ECO:0000256" key="4">
    <source>
        <dbReference type="ARBA" id="ARBA00022729"/>
    </source>
</evidence>
<dbReference type="PANTHER" id="PTHR45650">
    <property type="entry name" value="GDSL-LIKE LIPASE/ACYLHYDROLASE-RELATED"/>
    <property type="match status" value="1"/>
</dbReference>
<keyword evidence="3" id="KW-0964">Secreted</keyword>
<dbReference type="InterPro" id="IPR051238">
    <property type="entry name" value="GDSL_esterase/lipase"/>
</dbReference>
<keyword evidence="7" id="KW-0443">Lipid metabolism</keyword>
<evidence type="ECO:0000256" key="5">
    <source>
        <dbReference type="ARBA" id="ARBA00022801"/>
    </source>
</evidence>
<evidence type="ECO:0000256" key="2">
    <source>
        <dbReference type="ARBA" id="ARBA00008668"/>
    </source>
</evidence>
<name>A0A6J1DT28_MOMCH</name>
<proteinExistence type="inferred from homology"/>
<dbReference type="Pfam" id="PF00657">
    <property type="entry name" value="Lipase_GDSL"/>
    <property type="match status" value="1"/>
</dbReference>
<dbReference type="RefSeq" id="XP_022156319.1">
    <property type="nucleotide sequence ID" value="XM_022300627.1"/>
</dbReference>
<dbReference type="Proteomes" id="UP000504603">
    <property type="component" value="Unplaced"/>
</dbReference>
<evidence type="ECO:0000256" key="8">
    <source>
        <dbReference type="SAM" id="Phobius"/>
    </source>
</evidence>
<dbReference type="AlphaFoldDB" id="A0A6J1DT28"/>
<evidence type="ECO:0000256" key="6">
    <source>
        <dbReference type="ARBA" id="ARBA00022963"/>
    </source>
</evidence>
<dbReference type="GO" id="GO:0005576">
    <property type="term" value="C:extracellular region"/>
    <property type="evidence" value="ECO:0007669"/>
    <property type="project" value="UniProtKB-SubCell"/>
</dbReference>
<dbReference type="CDD" id="cd01837">
    <property type="entry name" value="SGNH_plant_lipase_like"/>
    <property type="match status" value="1"/>
</dbReference>
<keyword evidence="9" id="KW-1185">Reference proteome</keyword>
<dbReference type="GO" id="GO:0016788">
    <property type="term" value="F:hydrolase activity, acting on ester bonds"/>
    <property type="evidence" value="ECO:0007669"/>
    <property type="project" value="InterPro"/>
</dbReference>
<organism evidence="9 10">
    <name type="scientific">Momordica charantia</name>
    <name type="common">Bitter gourd</name>
    <name type="synonym">Balsam pear</name>
    <dbReference type="NCBI Taxonomy" id="3673"/>
    <lineage>
        <taxon>Eukaryota</taxon>
        <taxon>Viridiplantae</taxon>
        <taxon>Streptophyta</taxon>
        <taxon>Embryophyta</taxon>
        <taxon>Tracheophyta</taxon>
        <taxon>Spermatophyta</taxon>
        <taxon>Magnoliopsida</taxon>
        <taxon>eudicotyledons</taxon>
        <taxon>Gunneridae</taxon>
        <taxon>Pentapetalae</taxon>
        <taxon>rosids</taxon>
        <taxon>fabids</taxon>
        <taxon>Cucurbitales</taxon>
        <taxon>Cucurbitaceae</taxon>
        <taxon>Momordiceae</taxon>
        <taxon>Momordica</taxon>
    </lineage>
</organism>
<dbReference type="SUPFAM" id="SSF52266">
    <property type="entry name" value="SGNH hydrolase"/>
    <property type="match status" value="1"/>
</dbReference>
<keyword evidence="5" id="KW-0378">Hydrolase</keyword>
<dbReference type="InterPro" id="IPR001087">
    <property type="entry name" value="GDSL"/>
</dbReference>
<dbReference type="InterPro" id="IPR036514">
    <property type="entry name" value="SGNH_hydro_sf"/>
</dbReference>
<dbReference type="GO" id="GO:0016042">
    <property type="term" value="P:lipid catabolic process"/>
    <property type="evidence" value="ECO:0007669"/>
    <property type="project" value="UniProtKB-KW"/>
</dbReference>
<keyword evidence="8" id="KW-0472">Membrane</keyword>
<keyword evidence="8" id="KW-1133">Transmembrane helix</keyword>
<dbReference type="GeneID" id="111023243"/>